<evidence type="ECO:0000313" key="2">
    <source>
        <dbReference type="Proteomes" id="UP000568839"/>
    </source>
</evidence>
<sequence>MFVLDELQEDMETVAVQVGELVETISNHFEQTYWGTATIRKIYDHFSQLYNGFYP</sequence>
<gene>
    <name evidence="1" type="ORF">HNR44_000323</name>
</gene>
<comment type="caution">
    <text evidence="1">The sequence shown here is derived from an EMBL/GenBank/DDBJ whole genome shotgun (WGS) entry which is preliminary data.</text>
</comment>
<dbReference type="RefSeq" id="WP_184402377.1">
    <property type="nucleotide sequence ID" value="NZ_JACHHJ010000001.1"/>
</dbReference>
<reference evidence="1 2" key="1">
    <citation type="submission" date="2020-08" db="EMBL/GenBank/DDBJ databases">
        <title>Genomic Encyclopedia of Type Strains, Phase IV (KMG-IV): sequencing the most valuable type-strain genomes for metagenomic binning, comparative biology and taxonomic classification.</title>
        <authorList>
            <person name="Goeker M."/>
        </authorList>
    </citation>
    <scope>NUCLEOTIDE SEQUENCE [LARGE SCALE GENOMIC DNA]</scope>
    <source>
        <strain evidence="1 2">DSM 21769</strain>
    </source>
</reference>
<dbReference type="EMBL" id="JACHHJ010000001">
    <property type="protein sequence ID" value="MBB6448374.1"/>
    <property type="molecule type" value="Genomic_DNA"/>
</dbReference>
<keyword evidence="2" id="KW-1185">Reference proteome</keyword>
<name>A0A841PL08_9BACL</name>
<dbReference type="Proteomes" id="UP000568839">
    <property type="component" value="Unassembled WGS sequence"/>
</dbReference>
<protein>
    <submittedName>
        <fullName evidence="1">Uncharacterized protein</fullName>
    </submittedName>
</protein>
<proteinExistence type="predicted"/>
<dbReference type="AlphaFoldDB" id="A0A841PL08"/>
<evidence type="ECO:0000313" key="1">
    <source>
        <dbReference type="EMBL" id="MBB6448374.1"/>
    </source>
</evidence>
<organism evidence="1 2">
    <name type="scientific">Geomicrobium halophilum</name>
    <dbReference type="NCBI Taxonomy" id="549000"/>
    <lineage>
        <taxon>Bacteria</taxon>
        <taxon>Bacillati</taxon>
        <taxon>Bacillota</taxon>
        <taxon>Bacilli</taxon>
        <taxon>Bacillales</taxon>
        <taxon>Geomicrobium</taxon>
    </lineage>
</organism>
<accession>A0A841PL08</accession>